<gene>
    <name evidence="1" type="ORF">L2E82_35500</name>
</gene>
<accession>A0ACB9BP77</accession>
<reference evidence="1 2" key="2">
    <citation type="journal article" date="2022" name="Mol. Ecol. Resour.">
        <title>The genomes of chicory, endive, great burdock and yacon provide insights into Asteraceae paleo-polyploidization history and plant inulin production.</title>
        <authorList>
            <person name="Fan W."/>
            <person name="Wang S."/>
            <person name="Wang H."/>
            <person name="Wang A."/>
            <person name="Jiang F."/>
            <person name="Liu H."/>
            <person name="Zhao H."/>
            <person name="Xu D."/>
            <person name="Zhang Y."/>
        </authorList>
    </citation>
    <scope>NUCLEOTIDE SEQUENCE [LARGE SCALE GENOMIC DNA]</scope>
    <source>
        <strain evidence="2">cv. Punajuju</strain>
        <tissue evidence="1">Leaves</tissue>
    </source>
</reference>
<dbReference type="Proteomes" id="UP001055811">
    <property type="component" value="Linkage Group LG06"/>
</dbReference>
<keyword evidence="2" id="KW-1185">Reference proteome</keyword>
<reference evidence="2" key="1">
    <citation type="journal article" date="2022" name="Mol. Ecol. Resour.">
        <title>The genomes of chicory, endive, great burdock and yacon provide insights into Asteraceae palaeo-polyploidization history and plant inulin production.</title>
        <authorList>
            <person name="Fan W."/>
            <person name="Wang S."/>
            <person name="Wang H."/>
            <person name="Wang A."/>
            <person name="Jiang F."/>
            <person name="Liu H."/>
            <person name="Zhao H."/>
            <person name="Xu D."/>
            <person name="Zhang Y."/>
        </authorList>
    </citation>
    <scope>NUCLEOTIDE SEQUENCE [LARGE SCALE GENOMIC DNA]</scope>
    <source>
        <strain evidence="2">cv. Punajuju</strain>
    </source>
</reference>
<evidence type="ECO:0000313" key="1">
    <source>
        <dbReference type="EMBL" id="KAI3723743.1"/>
    </source>
</evidence>
<evidence type="ECO:0000313" key="2">
    <source>
        <dbReference type="Proteomes" id="UP001055811"/>
    </source>
</evidence>
<name>A0ACB9BP77_CICIN</name>
<dbReference type="EMBL" id="CM042014">
    <property type="protein sequence ID" value="KAI3723743.1"/>
    <property type="molecule type" value="Genomic_DNA"/>
</dbReference>
<comment type="caution">
    <text evidence="1">The sequence shown here is derived from an EMBL/GenBank/DDBJ whole genome shotgun (WGS) entry which is preliminary data.</text>
</comment>
<protein>
    <submittedName>
        <fullName evidence="1">Uncharacterized protein</fullName>
    </submittedName>
</protein>
<sequence length="343" mass="39876">MDSLSLPSFYVSAPTSPRDWSPHNLQFYSTRSSPIHQVIDHETQDEEFDFGTSQRLTNTWDHDENDYRLPARANSFSTMAFADELFCNGHVLPLKLPPRIQRSVPTSPRSLSSRIKNPFVQQCTWNDDFDPFMIALEKVREETGGRMSVHRRSRSYSPFSAPTISRTVSSDQEQKQHTSPEKDLEAKEPTITEMMERKGSMYSRWVRSQTMIKNERPTARTMIKKLGRRVRDANFSRKETVKPMKKPCEPTSCTVKDSRMKKVKSVFLGYAKKETQETNQKRELMTISKISYFKRLSLSFKTNLRKKELIESKKAIEKHDTQPLRCFGYADRNASTKQALRIL</sequence>
<proteinExistence type="predicted"/>
<organism evidence="1 2">
    <name type="scientific">Cichorium intybus</name>
    <name type="common">Chicory</name>
    <dbReference type="NCBI Taxonomy" id="13427"/>
    <lineage>
        <taxon>Eukaryota</taxon>
        <taxon>Viridiplantae</taxon>
        <taxon>Streptophyta</taxon>
        <taxon>Embryophyta</taxon>
        <taxon>Tracheophyta</taxon>
        <taxon>Spermatophyta</taxon>
        <taxon>Magnoliopsida</taxon>
        <taxon>eudicotyledons</taxon>
        <taxon>Gunneridae</taxon>
        <taxon>Pentapetalae</taxon>
        <taxon>asterids</taxon>
        <taxon>campanulids</taxon>
        <taxon>Asterales</taxon>
        <taxon>Asteraceae</taxon>
        <taxon>Cichorioideae</taxon>
        <taxon>Cichorieae</taxon>
        <taxon>Cichoriinae</taxon>
        <taxon>Cichorium</taxon>
    </lineage>
</organism>